<dbReference type="EMBL" id="AF047330">
    <property type="protein sequence ID" value="AAC04874.1"/>
    <property type="molecule type" value="mRNA"/>
</dbReference>
<dbReference type="GO" id="GO:0042600">
    <property type="term" value="C:egg chorion"/>
    <property type="evidence" value="ECO:0007669"/>
    <property type="project" value="InterPro"/>
</dbReference>
<gene>
    <name evidence="6" type="primary">CH18</name>
</gene>
<feature type="chain" id="PRO_5004158473" evidence="5">
    <location>
        <begin position="18"/>
        <end position="175"/>
    </location>
</feature>
<evidence type="ECO:0000256" key="4">
    <source>
        <dbReference type="ARBA" id="ARBA00022729"/>
    </source>
</evidence>
<dbReference type="InterPro" id="IPR005649">
    <property type="entry name" value="Chorion_2"/>
</dbReference>
<evidence type="ECO:0000256" key="3">
    <source>
        <dbReference type="ARBA" id="ARBA00022525"/>
    </source>
</evidence>
<dbReference type="AlphaFoldDB" id="O45124"/>
<keyword evidence="4 5" id="KW-0732">Signal</keyword>
<accession>O45124</accession>
<sequence>MTKFMCLFICAIAAVSASGYGNVGYGARLGGLAYQVQPALTVSSIVPVGGYGGGYGGGNVGGYGGGYGGGKGYGRSVEVPVAAVFTSNSRYGHGVAPIDRQALGLAKLSLAAPGAGGPLVYNQPRRIVNVSGYGPRGSYKQPLGYGSIEQTQGASAAAASSSVAGKNKGYQNAGY</sequence>
<dbReference type="GO" id="GO:0005576">
    <property type="term" value="C:extracellular region"/>
    <property type="evidence" value="ECO:0007669"/>
    <property type="project" value="UniProtKB-SubCell"/>
</dbReference>
<name>O45124_DROHE</name>
<protein>
    <submittedName>
        <fullName evidence="6">Chorion protein S18</fullName>
    </submittedName>
</protein>
<evidence type="ECO:0000256" key="2">
    <source>
        <dbReference type="ARBA" id="ARBA00004613"/>
    </source>
</evidence>
<evidence type="ECO:0000256" key="1">
    <source>
        <dbReference type="ARBA" id="ARBA00002036"/>
    </source>
</evidence>
<comment type="function">
    <text evidence="1">Chorion membrane (egg shell) protein; plays a role in protecting the egg from the environment.</text>
</comment>
<evidence type="ECO:0000256" key="5">
    <source>
        <dbReference type="SAM" id="SignalP"/>
    </source>
</evidence>
<organism evidence="6">
    <name type="scientific">Drosophila heteroneura</name>
    <name type="common">Fruit fly</name>
    <dbReference type="NCBI Taxonomy" id="32382"/>
    <lineage>
        <taxon>Eukaryota</taxon>
        <taxon>Metazoa</taxon>
        <taxon>Ecdysozoa</taxon>
        <taxon>Arthropoda</taxon>
        <taxon>Hexapoda</taxon>
        <taxon>Insecta</taxon>
        <taxon>Pterygota</taxon>
        <taxon>Neoptera</taxon>
        <taxon>Endopterygota</taxon>
        <taxon>Diptera</taxon>
        <taxon>Brachycera</taxon>
        <taxon>Muscomorpha</taxon>
        <taxon>Ephydroidea</taxon>
        <taxon>Drosophilidae</taxon>
        <taxon>Drosophila</taxon>
        <taxon>Hawaiian Drosophila</taxon>
    </lineage>
</organism>
<reference evidence="6" key="1">
    <citation type="submission" date="1998-02" db="EMBL/GenBank/DDBJ databases">
        <authorList>
            <person name="Davis T."/>
            <person name="Kurihara J."/>
            <person name="Yamamoto D."/>
        </authorList>
    </citation>
    <scope>NUCLEOTIDE SEQUENCE</scope>
</reference>
<dbReference type="Pfam" id="PF03964">
    <property type="entry name" value="Chorion_2"/>
    <property type="match status" value="1"/>
</dbReference>
<proteinExistence type="evidence at transcript level"/>
<keyword evidence="3" id="KW-0964">Secreted</keyword>
<evidence type="ECO:0000313" key="6">
    <source>
        <dbReference type="EMBL" id="AAC04874.1"/>
    </source>
</evidence>
<feature type="signal peptide" evidence="5">
    <location>
        <begin position="1"/>
        <end position="17"/>
    </location>
</feature>
<comment type="subcellular location">
    <subcellularLocation>
        <location evidence="2">Secreted</location>
    </subcellularLocation>
</comment>